<feature type="non-terminal residue" evidence="2">
    <location>
        <position position="1"/>
    </location>
</feature>
<dbReference type="Proteomes" id="UP001596328">
    <property type="component" value="Unassembled WGS sequence"/>
</dbReference>
<reference evidence="2 3" key="1">
    <citation type="journal article" date="2019" name="Int. J. Syst. Evol. Microbiol.">
        <title>The Global Catalogue of Microorganisms (GCM) 10K type strain sequencing project: providing services to taxonomists for standard genome sequencing and annotation.</title>
        <authorList>
            <consortium name="The Broad Institute Genomics Platform"/>
            <consortium name="The Broad Institute Genome Sequencing Center for Infectious Disease"/>
            <person name="Wu L."/>
            <person name="Ma J."/>
        </authorList>
    </citation>
    <scope>NUCLEOTIDE SEQUENCE [LARGE SCALE GENOMIC DNA]</scope>
    <source>
        <strain evidence="2 3">NBRC 111368</strain>
    </source>
</reference>
<feature type="compositionally biased region" description="Polar residues" evidence="1">
    <location>
        <begin position="8"/>
        <end position="19"/>
    </location>
</feature>
<evidence type="ECO:0000256" key="1">
    <source>
        <dbReference type="SAM" id="MobiDB-lite"/>
    </source>
</evidence>
<proteinExistence type="predicted"/>
<dbReference type="AlphaFoldDB" id="A0ABD5S2G2"/>
<keyword evidence="3" id="KW-1185">Reference proteome</keyword>
<evidence type="ECO:0000313" key="2">
    <source>
        <dbReference type="EMBL" id="MFC6725864.1"/>
    </source>
</evidence>
<accession>A0ABD5S2G2</accession>
<sequence>ATAAIPGPSSNANGASTADSGRAADHVGTAAERPPPLRWRTEMAANDSYRDGRQRLPRSPRRG</sequence>
<gene>
    <name evidence="2" type="ORF">ACFQE1_16125</name>
</gene>
<protein>
    <submittedName>
        <fullName evidence="2">Uncharacterized protein</fullName>
    </submittedName>
</protein>
<feature type="region of interest" description="Disordered" evidence="1">
    <location>
        <begin position="1"/>
        <end position="63"/>
    </location>
</feature>
<comment type="caution">
    <text evidence="2">The sequence shown here is derived from an EMBL/GenBank/DDBJ whole genome shotgun (WGS) entry which is preliminary data.</text>
</comment>
<organism evidence="2 3">
    <name type="scientific">Halobium palmae</name>
    <dbReference type="NCBI Taxonomy" id="1776492"/>
    <lineage>
        <taxon>Archaea</taxon>
        <taxon>Methanobacteriati</taxon>
        <taxon>Methanobacteriota</taxon>
        <taxon>Stenosarchaea group</taxon>
        <taxon>Halobacteria</taxon>
        <taxon>Halobacteriales</taxon>
        <taxon>Haloferacaceae</taxon>
        <taxon>Halobium</taxon>
    </lineage>
</organism>
<name>A0ABD5S2G2_9EURY</name>
<dbReference type="EMBL" id="JBHSWU010000748">
    <property type="protein sequence ID" value="MFC6725864.1"/>
    <property type="molecule type" value="Genomic_DNA"/>
</dbReference>
<evidence type="ECO:0000313" key="3">
    <source>
        <dbReference type="Proteomes" id="UP001596328"/>
    </source>
</evidence>